<gene>
    <name evidence="11" type="ORF">LEA_11711</name>
</gene>
<keyword evidence="8" id="KW-0324">Glycolysis</keyword>
<reference evidence="11" key="1">
    <citation type="journal article" date="2013" name="Environ. Microbiol.">
        <title>Microbiota from the distal guts of lean and obese adolescents exhibit partial functional redundancy besides clear differences in community structure.</title>
        <authorList>
            <person name="Ferrer M."/>
            <person name="Ruiz A."/>
            <person name="Lanza F."/>
            <person name="Haange S.B."/>
            <person name="Oberbach A."/>
            <person name="Till H."/>
            <person name="Bargiela R."/>
            <person name="Campoy C."/>
            <person name="Segura M.T."/>
            <person name="Richter M."/>
            <person name="von Bergen M."/>
            <person name="Seifert J."/>
            <person name="Suarez A."/>
        </authorList>
    </citation>
    <scope>NUCLEOTIDE SEQUENCE</scope>
</reference>
<dbReference type="GO" id="GO:0003872">
    <property type="term" value="F:6-phosphofructokinase activity"/>
    <property type="evidence" value="ECO:0007669"/>
    <property type="project" value="InterPro"/>
</dbReference>
<dbReference type="GO" id="GO:0047334">
    <property type="term" value="F:diphosphate-fructose-6-phosphate 1-phosphotransferase activity"/>
    <property type="evidence" value="ECO:0007669"/>
    <property type="project" value="UniProtKB-EC"/>
</dbReference>
<accession>K1T516</accession>
<evidence type="ECO:0000256" key="1">
    <source>
        <dbReference type="ARBA" id="ARBA00001946"/>
    </source>
</evidence>
<keyword evidence="7" id="KW-0460">Magnesium</keyword>
<keyword evidence="4 11" id="KW-0808">Transferase</keyword>
<keyword evidence="6" id="KW-0418">Kinase</keyword>
<feature type="domain" description="Phosphofructokinase" evidence="10">
    <location>
        <begin position="69"/>
        <end position="218"/>
    </location>
</feature>
<evidence type="ECO:0000256" key="6">
    <source>
        <dbReference type="ARBA" id="ARBA00022777"/>
    </source>
</evidence>
<comment type="function">
    <text evidence="2">Catalyzes the phosphorylation of D-fructose 6-phosphate, the first committing step of glycolysis. Uses inorganic phosphate (PPi) as phosphoryl donor instead of ATP like common ATP-dependent phosphofructokinases (ATP-PFKs), which renders the reaction reversible, and can thus function both in glycolysis and gluconeogenesis. Consistently, PPi-PFK can replace the enzymes of both the forward (ATP-PFK) and reverse (fructose-bisphosphatase (FBPase)) reactions.</text>
</comment>
<dbReference type="GO" id="GO:0005829">
    <property type="term" value="C:cytosol"/>
    <property type="evidence" value="ECO:0007669"/>
    <property type="project" value="TreeGrafter"/>
</dbReference>
<comment type="cofactor">
    <cofactor evidence="1">
        <name>Mg(2+)</name>
        <dbReference type="ChEBI" id="CHEBI:18420"/>
    </cofactor>
</comment>
<dbReference type="SUPFAM" id="SSF53784">
    <property type="entry name" value="Phosphofructokinase"/>
    <property type="match status" value="1"/>
</dbReference>
<evidence type="ECO:0000256" key="4">
    <source>
        <dbReference type="ARBA" id="ARBA00022679"/>
    </source>
</evidence>
<name>K1T516_9ZZZZ</name>
<proteinExistence type="predicted"/>
<evidence type="ECO:0000256" key="3">
    <source>
        <dbReference type="ARBA" id="ARBA00022490"/>
    </source>
</evidence>
<evidence type="ECO:0000256" key="7">
    <source>
        <dbReference type="ARBA" id="ARBA00022842"/>
    </source>
</evidence>
<evidence type="ECO:0000313" key="11">
    <source>
        <dbReference type="EMBL" id="EKC62689.1"/>
    </source>
</evidence>
<dbReference type="UniPathway" id="UPA00109">
    <property type="reaction ID" value="UER00182"/>
</dbReference>
<dbReference type="PRINTS" id="PR00476">
    <property type="entry name" value="PHFRCTKINASE"/>
</dbReference>
<dbReference type="Gene3D" id="3.40.50.450">
    <property type="match status" value="1"/>
</dbReference>
<organism evidence="11">
    <name type="scientific">human gut metagenome</name>
    <dbReference type="NCBI Taxonomy" id="408170"/>
    <lineage>
        <taxon>unclassified sequences</taxon>
        <taxon>metagenomes</taxon>
        <taxon>organismal metagenomes</taxon>
    </lineage>
</organism>
<dbReference type="GO" id="GO:0009749">
    <property type="term" value="P:response to glucose"/>
    <property type="evidence" value="ECO:0007669"/>
    <property type="project" value="TreeGrafter"/>
</dbReference>
<dbReference type="AlphaFoldDB" id="K1T516"/>
<evidence type="ECO:0000256" key="5">
    <source>
        <dbReference type="ARBA" id="ARBA00022723"/>
    </source>
</evidence>
<dbReference type="GO" id="GO:0006002">
    <property type="term" value="P:fructose 6-phosphate metabolic process"/>
    <property type="evidence" value="ECO:0007669"/>
    <property type="project" value="InterPro"/>
</dbReference>
<keyword evidence="3" id="KW-0963">Cytoplasm</keyword>
<comment type="catalytic activity">
    <reaction evidence="9">
        <text>beta-D-fructose 6-phosphate + diphosphate = beta-D-fructose 1,6-bisphosphate + phosphate + H(+)</text>
        <dbReference type="Rhea" id="RHEA:13613"/>
        <dbReference type="ChEBI" id="CHEBI:15378"/>
        <dbReference type="ChEBI" id="CHEBI:32966"/>
        <dbReference type="ChEBI" id="CHEBI:33019"/>
        <dbReference type="ChEBI" id="CHEBI:43474"/>
        <dbReference type="ChEBI" id="CHEBI:57634"/>
        <dbReference type="EC" id="2.7.1.90"/>
    </reaction>
</comment>
<dbReference type="InterPro" id="IPR000023">
    <property type="entry name" value="Phosphofructokinase_dom"/>
</dbReference>
<dbReference type="PANTHER" id="PTHR43650:SF1">
    <property type="entry name" value="PYROPHOSPHATE--FRUCTOSE 6-PHOSPHATE 1-PHOSPHOTRANSFERASE SUBUNIT BETA 2"/>
    <property type="match status" value="1"/>
</dbReference>
<evidence type="ECO:0000256" key="2">
    <source>
        <dbReference type="ARBA" id="ARBA00003138"/>
    </source>
</evidence>
<comment type="caution">
    <text evidence="11">The sequence shown here is derived from an EMBL/GenBank/DDBJ whole genome shotgun (WGS) entry which is preliminary data.</text>
</comment>
<dbReference type="PANTHER" id="PTHR43650">
    <property type="entry name" value="PYROPHOSPHATE--FRUCTOSE 6-PHOSPHATE 1-PHOSPHOTRANSFERASE"/>
    <property type="match status" value="1"/>
</dbReference>
<evidence type="ECO:0000259" key="10">
    <source>
        <dbReference type="Pfam" id="PF00365"/>
    </source>
</evidence>
<dbReference type="EMBL" id="AJWY01007906">
    <property type="protein sequence ID" value="EKC62689.1"/>
    <property type="molecule type" value="Genomic_DNA"/>
</dbReference>
<sequence length="218" mass="23246">MEKSALQIARAAYQPKLPKALQGPVKAVEGAATQSVGNQDEIKALFPNTYGMPVITFEAGEAKELPAFNVGVILSGGQAPGGHNVISGLFDGVKSLNPANKLYGFILGPGGLVDHKYMEITSELMDEYRNTGGFDIIGSGRTKLEKEDQFEKGIEILRELGIKALVIIGGDDSNTNACVLAEYYAAKKYGVQVIGCPKTIDGDLKNEQIETSFGFDTA</sequence>
<evidence type="ECO:0000256" key="8">
    <source>
        <dbReference type="ARBA" id="ARBA00023152"/>
    </source>
</evidence>
<dbReference type="InterPro" id="IPR035966">
    <property type="entry name" value="PKF_sf"/>
</dbReference>
<evidence type="ECO:0000256" key="9">
    <source>
        <dbReference type="ARBA" id="ARBA00048072"/>
    </source>
</evidence>
<keyword evidence="5" id="KW-0479">Metal-binding</keyword>
<dbReference type="Pfam" id="PF00365">
    <property type="entry name" value="PFK"/>
    <property type="match status" value="1"/>
</dbReference>
<dbReference type="GO" id="GO:0046872">
    <property type="term" value="F:metal ion binding"/>
    <property type="evidence" value="ECO:0007669"/>
    <property type="project" value="UniProtKB-KW"/>
</dbReference>
<feature type="non-terminal residue" evidence="11">
    <location>
        <position position="218"/>
    </location>
</feature>
<protein>
    <submittedName>
        <fullName evidence="11">Diphosphate--fructose-6-phosphate 1-phosphotransferase</fullName>
    </submittedName>
</protein>
<dbReference type="InterPro" id="IPR022953">
    <property type="entry name" value="ATP_PFK"/>
</dbReference>